<evidence type="ECO:0000313" key="3">
    <source>
        <dbReference type="Proteomes" id="UP000306102"/>
    </source>
</evidence>
<evidence type="ECO:0000259" key="1">
    <source>
        <dbReference type="Pfam" id="PF03171"/>
    </source>
</evidence>
<evidence type="ECO:0000313" key="2">
    <source>
        <dbReference type="EMBL" id="THG00222.1"/>
    </source>
</evidence>
<comment type="caution">
    <text evidence="2">The sequence shown here is derived from an EMBL/GenBank/DDBJ whole genome shotgun (WGS) entry which is preliminary data.</text>
</comment>
<dbReference type="InterPro" id="IPR044861">
    <property type="entry name" value="IPNS-like_FE2OG_OXY"/>
</dbReference>
<gene>
    <name evidence="2" type="ORF">TEA_020655</name>
</gene>
<reference evidence="2 3" key="1">
    <citation type="journal article" date="2018" name="Proc. Natl. Acad. Sci. U.S.A.">
        <title>Draft genome sequence of Camellia sinensis var. sinensis provides insights into the evolution of the tea genome and tea quality.</title>
        <authorList>
            <person name="Wei C."/>
            <person name="Yang H."/>
            <person name="Wang S."/>
            <person name="Zhao J."/>
            <person name="Liu C."/>
            <person name="Gao L."/>
            <person name="Xia E."/>
            <person name="Lu Y."/>
            <person name="Tai Y."/>
            <person name="She G."/>
            <person name="Sun J."/>
            <person name="Cao H."/>
            <person name="Tong W."/>
            <person name="Gao Q."/>
            <person name="Li Y."/>
            <person name="Deng W."/>
            <person name="Jiang X."/>
            <person name="Wang W."/>
            <person name="Chen Q."/>
            <person name="Zhang S."/>
            <person name="Li H."/>
            <person name="Wu J."/>
            <person name="Wang P."/>
            <person name="Li P."/>
            <person name="Shi C."/>
            <person name="Zheng F."/>
            <person name="Jian J."/>
            <person name="Huang B."/>
            <person name="Shan D."/>
            <person name="Shi M."/>
            <person name="Fang C."/>
            <person name="Yue Y."/>
            <person name="Li F."/>
            <person name="Li D."/>
            <person name="Wei S."/>
            <person name="Han B."/>
            <person name="Jiang C."/>
            <person name="Yin Y."/>
            <person name="Xia T."/>
            <person name="Zhang Z."/>
            <person name="Bennetzen J.L."/>
            <person name="Zhao S."/>
            <person name="Wan X."/>
        </authorList>
    </citation>
    <scope>NUCLEOTIDE SEQUENCE [LARGE SCALE GENOMIC DNA]</scope>
    <source>
        <strain evidence="3">cv. Shuchazao</strain>
        <tissue evidence="2">Leaf</tissue>
    </source>
</reference>
<keyword evidence="3" id="KW-1185">Reference proteome</keyword>
<dbReference type="Pfam" id="PF03171">
    <property type="entry name" value="2OG-FeII_Oxy"/>
    <property type="match status" value="1"/>
</dbReference>
<dbReference type="Gene3D" id="2.60.120.330">
    <property type="entry name" value="B-lactam Antibiotic, Isopenicillin N Synthase, Chain"/>
    <property type="match status" value="1"/>
</dbReference>
<dbReference type="InterPro" id="IPR027443">
    <property type="entry name" value="IPNS-like_sf"/>
</dbReference>
<protein>
    <recommendedName>
        <fullName evidence="1">Isopenicillin N synthase-like Fe(2+) 2OG dioxygenase domain-containing protein</fullName>
    </recommendedName>
</protein>
<dbReference type="PANTHER" id="PTHR47990">
    <property type="entry name" value="2-OXOGLUTARATE (2OG) AND FE(II)-DEPENDENT OXYGENASE SUPERFAMILY PROTEIN-RELATED"/>
    <property type="match status" value="1"/>
</dbReference>
<name>A0A4S4DCA8_CAMSN</name>
<organism evidence="2 3">
    <name type="scientific">Camellia sinensis var. sinensis</name>
    <name type="common">China tea</name>
    <dbReference type="NCBI Taxonomy" id="542762"/>
    <lineage>
        <taxon>Eukaryota</taxon>
        <taxon>Viridiplantae</taxon>
        <taxon>Streptophyta</taxon>
        <taxon>Embryophyta</taxon>
        <taxon>Tracheophyta</taxon>
        <taxon>Spermatophyta</taxon>
        <taxon>Magnoliopsida</taxon>
        <taxon>eudicotyledons</taxon>
        <taxon>Gunneridae</taxon>
        <taxon>Pentapetalae</taxon>
        <taxon>asterids</taxon>
        <taxon>Ericales</taxon>
        <taxon>Theaceae</taxon>
        <taxon>Camellia</taxon>
    </lineage>
</organism>
<dbReference type="Proteomes" id="UP000306102">
    <property type="component" value="Unassembled WGS sequence"/>
</dbReference>
<proteinExistence type="predicted"/>
<dbReference type="InterPro" id="IPR050231">
    <property type="entry name" value="Iron_ascorbate_oxido_reductase"/>
</dbReference>
<dbReference type="SUPFAM" id="SSF51197">
    <property type="entry name" value="Clavaminate synthase-like"/>
    <property type="match status" value="1"/>
</dbReference>
<feature type="domain" description="Isopenicillin N synthase-like Fe(2+) 2OG dioxygenase" evidence="1">
    <location>
        <begin position="27"/>
        <end position="101"/>
    </location>
</feature>
<dbReference type="STRING" id="542762.A0A4S4DCA8"/>
<dbReference type="AlphaFoldDB" id="A0A4S4DCA8"/>
<sequence length="162" mass="18935">MVVRMVFESYGEEKYYKEAYLKSASHLFRVMKYRKPEENESKMGIVAHTDKTYMSIIHQKDEVDGLEIKAKDGQWFGVELSPSSFVVMAGEVILVITMKGDKDRYTLAQFSMMKEIVETPEELVDQEHPSQFKPFDHFECLEFYGRPENRMLESAIKTYCGM</sequence>
<accession>A0A4S4DCA8</accession>
<dbReference type="EMBL" id="SDRB02011776">
    <property type="protein sequence ID" value="THG00222.1"/>
    <property type="molecule type" value="Genomic_DNA"/>
</dbReference>